<evidence type="ECO:0000313" key="2">
    <source>
        <dbReference type="Proteomes" id="UP000552560"/>
    </source>
</evidence>
<name>A0A7Y0ZVC3_PSEVE</name>
<protein>
    <submittedName>
        <fullName evidence="1">Uncharacterized protein</fullName>
    </submittedName>
</protein>
<proteinExistence type="predicted"/>
<reference evidence="1 2" key="1">
    <citation type="journal article" date="2020" name="Front. Microbiol.">
        <title>Genetic Organization of the aprX-lipA2 Operon Affects the Proteolytic Potential of Pseudomonas Species in Milk.</title>
        <authorList>
            <person name="Maier C."/>
            <person name="Huptas C."/>
            <person name="von Neubeck M."/>
            <person name="Scherer S."/>
            <person name="Wenning M."/>
            <person name="Lucking G."/>
        </authorList>
    </citation>
    <scope>NUCLEOTIDE SEQUENCE [LARGE SCALE GENOMIC DNA]</scope>
    <source>
        <strain evidence="1 2">WS 4671</strain>
    </source>
</reference>
<evidence type="ECO:0000313" key="1">
    <source>
        <dbReference type="EMBL" id="NMX98679.1"/>
    </source>
</evidence>
<organism evidence="1 2">
    <name type="scientific">Pseudomonas veronii</name>
    <dbReference type="NCBI Taxonomy" id="76761"/>
    <lineage>
        <taxon>Bacteria</taxon>
        <taxon>Pseudomonadati</taxon>
        <taxon>Pseudomonadota</taxon>
        <taxon>Gammaproteobacteria</taxon>
        <taxon>Pseudomonadales</taxon>
        <taxon>Pseudomonadaceae</taxon>
        <taxon>Pseudomonas</taxon>
    </lineage>
</organism>
<dbReference type="Proteomes" id="UP000552560">
    <property type="component" value="Unassembled WGS sequence"/>
</dbReference>
<dbReference type="AlphaFoldDB" id="A0A7Y0ZVC3"/>
<accession>A0A7Y0ZVC3</accession>
<gene>
    <name evidence="1" type="ORF">HBO43_18955</name>
</gene>
<sequence length="107" mass="12207">MKISFSKWETPGERITRSITAVVPYGETLIEQTGPVEWTSSTSAIGKIENLNVNGSFLMEFEFQENELRSWMRRFIMENPEYSVQLLAEAHGLLLIAGQNKKNNKPT</sequence>
<dbReference type="RefSeq" id="WP_169850650.1">
    <property type="nucleotide sequence ID" value="NZ_JAAQWE010000018.1"/>
</dbReference>
<dbReference type="EMBL" id="JAAQWE010000018">
    <property type="protein sequence ID" value="NMX98679.1"/>
    <property type="molecule type" value="Genomic_DNA"/>
</dbReference>
<comment type="caution">
    <text evidence="1">The sequence shown here is derived from an EMBL/GenBank/DDBJ whole genome shotgun (WGS) entry which is preliminary data.</text>
</comment>